<keyword evidence="3" id="KW-1185">Reference proteome</keyword>
<reference evidence="2 3" key="1">
    <citation type="submission" date="2024-05" db="EMBL/GenBank/DDBJ databases">
        <authorList>
            <person name="Duchaud E."/>
        </authorList>
    </citation>
    <scope>NUCLEOTIDE SEQUENCE [LARGE SCALE GENOMIC DNA]</scope>
    <source>
        <strain evidence="2">Ena-SAMPLE-TAB-13-05-2024-13:56:06:370-140302</strain>
    </source>
</reference>
<evidence type="ECO:0000313" key="2">
    <source>
        <dbReference type="EMBL" id="CAL2085946.1"/>
    </source>
</evidence>
<proteinExistence type="predicted"/>
<feature type="domain" description="DUF4261" evidence="1">
    <location>
        <begin position="201"/>
        <end position="275"/>
    </location>
</feature>
<organism evidence="2 3">
    <name type="scientific">Tenacibaculum platacis</name>
    <dbReference type="NCBI Taxonomy" id="3137852"/>
    <lineage>
        <taxon>Bacteria</taxon>
        <taxon>Pseudomonadati</taxon>
        <taxon>Bacteroidota</taxon>
        <taxon>Flavobacteriia</taxon>
        <taxon>Flavobacteriales</taxon>
        <taxon>Flavobacteriaceae</taxon>
        <taxon>Tenacibaculum</taxon>
    </lineage>
</organism>
<dbReference type="Pfam" id="PF14080">
    <property type="entry name" value="DUF4261"/>
    <property type="match status" value="1"/>
</dbReference>
<gene>
    <name evidence="2" type="ORF">T190607A01A_20558</name>
</gene>
<comment type="caution">
    <text evidence="2">The sequence shown here is derived from an EMBL/GenBank/DDBJ whole genome shotgun (WGS) entry which is preliminary data.</text>
</comment>
<sequence>MKKTITLILLAMLSLGLFSFIKKDKKKTTNSSSVILGMVLLEDPNSFDLKKTVNELRTKWKLKVDESESDDKASVLLVDDYRIVIANIAAPIPGKEVENAAEYNYFWKNGAQEASKHKGHIVVSIMNAGKNPVQENVLYSKIASAVMNNSSSLGIYIGGRTLVLKKDFYLANVEMMTEEDLPLYNWIYFGIKQLNGKQSVYTYGLSDFGKMEMEIIDSNKSIQEINEMMFNITHYVIAYNVKLRDGETIGLSAEQKLKISESKGKFLGGNTLKIEF</sequence>
<protein>
    <submittedName>
        <fullName evidence="2">DUF4261 domain-containing protein</fullName>
    </submittedName>
</protein>
<dbReference type="InterPro" id="IPR025357">
    <property type="entry name" value="DUF4261"/>
</dbReference>
<evidence type="ECO:0000259" key="1">
    <source>
        <dbReference type="Pfam" id="PF14080"/>
    </source>
</evidence>
<dbReference type="Proteomes" id="UP001497416">
    <property type="component" value="Unassembled WGS sequence"/>
</dbReference>
<evidence type="ECO:0000313" key="3">
    <source>
        <dbReference type="Proteomes" id="UP001497416"/>
    </source>
</evidence>
<name>A0ABM9P070_9FLAO</name>
<accession>A0ABM9P070</accession>
<dbReference type="RefSeq" id="WP_348712105.1">
    <property type="nucleotide sequence ID" value="NZ_CAXIXY010000004.1"/>
</dbReference>
<dbReference type="EMBL" id="CAXIXY010000004">
    <property type="protein sequence ID" value="CAL2085946.1"/>
    <property type="molecule type" value="Genomic_DNA"/>
</dbReference>